<dbReference type="PANTHER" id="PTHR43157:SF31">
    <property type="entry name" value="PHOSPHATIDYLINOSITOL-GLYCAN BIOSYNTHESIS CLASS F PROTEIN"/>
    <property type="match status" value="1"/>
</dbReference>
<dbReference type="Pfam" id="PF00106">
    <property type="entry name" value="adh_short"/>
    <property type="match status" value="1"/>
</dbReference>
<proteinExistence type="predicted"/>
<organism evidence="2 3">
    <name type="scientific">Kutzneria chonburiensis</name>
    <dbReference type="NCBI Taxonomy" id="1483604"/>
    <lineage>
        <taxon>Bacteria</taxon>
        <taxon>Bacillati</taxon>
        <taxon>Actinomycetota</taxon>
        <taxon>Actinomycetes</taxon>
        <taxon>Pseudonocardiales</taxon>
        <taxon>Pseudonocardiaceae</taxon>
        <taxon>Kutzneria</taxon>
    </lineage>
</organism>
<protein>
    <submittedName>
        <fullName evidence="2">Oxidoreductase</fullName>
    </submittedName>
</protein>
<dbReference type="Proteomes" id="UP001589810">
    <property type="component" value="Unassembled WGS sequence"/>
</dbReference>
<dbReference type="SUPFAM" id="SSF51735">
    <property type="entry name" value="NAD(P)-binding Rossmann-fold domains"/>
    <property type="match status" value="1"/>
</dbReference>
<dbReference type="InterPro" id="IPR002347">
    <property type="entry name" value="SDR_fam"/>
</dbReference>
<comment type="caution">
    <text evidence="2">The sequence shown here is derived from an EMBL/GenBank/DDBJ whole genome shotgun (WGS) entry which is preliminary data.</text>
</comment>
<keyword evidence="3" id="KW-1185">Reference proteome</keyword>
<dbReference type="PRINTS" id="PR00081">
    <property type="entry name" value="GDHRDH"/>
</dbReference>
<keyword evidence="1" id="KW-0560">Oxidoreductase</keyword>
<evidence type="ECO:0000256" key="1">
    <source>
        <dbReference type="ARBA" id="ARBA00023002"/>
    </source>
</evidence>
<dbReference type="InterPro" id="IPR036291">
    <property type="entry name" value="NAD(P)-bd_dom_sf"/>
</dbReference>
<evidence type="ECO:0000313" key="2">
    <source>
        <dbReference type="EMBL" id="MFC0545040.1"/>
    </source>
</evidence>
<dbReference type="NCBIfam" id="NF004513">
    <property type="entry name" value="PRK05854.1"/>
    <property type="match status" value="1"/>
</dbReference>
<reference evidence="2 3" key="1">
    <citation type="submission" date="2024-09" db="EMBL/GenBank/DDBJ databases">
        <authorList>
            <person name="Sun Q."/>
            <person name="Mori K."/>
        </authorList>
    </citation>
    <scope>NUCLEOTIDE SEQUENCE [LARGE SCALE GENOMIC DNA]</scope>
    <source>
        <strain evidence="2 3">TBRC 1432</strain>
    </source>
</reference>
<accession>A0ABV6MYY9</accession>
<dbReference type="RefSeq" id="WP_273935147.1">
    <property type="nucleotide sequence ID" value="NZ_CP097263.1"/>
</dbReference>
<dbReference type="PANTHER" id="PTHR43157">
    <property type="entry name" value="PHOSPHATIDYLINOSITOL-GLYCAN BIOSYNTHESIS CLASS F PROTEIN-RELATED"/>
    <property type="match status" value="1"/>
</dbReference>
<name>A0ABV6MYY9_9PSEU</name>
<evidence type="ECO:0000313" key="3">
    <source>
        <dbReference type="Proteomes" id="UP001589810"/>
    </source>
</evidence>
<dbReference type="Gene3D" id="3.40.50.720">
    <property type="entry name" value="NAD(P)-binding Rossmann-like Domain"/>
    <property type="match status" value="1"/>
</dbReference>
<dbReference type="NCBIfam" id="NF004846">
    <property type="entry name" value="PRK06197.1"/>
    <property type="match status" value="1"/>
</dbReference>
<gene>
    <name evidence="2" type="ORF">ACFFH7_26280</name>
</gene>
<sequence>MAQHWTEADIPDQSGRTALITGANTGLGFLEALQLAKHGAHVFVAARSKERGEAAIAKLRQQAPAENLELVSLDLADLDSVRKLATELPALDLLLNNAGVMAVPRRHTTKQGFELQFGTNHLGHFALTGLLLPGLLSKPGSRVVSVSSIAARMGRINFADLQLERGYGANVAYGQSKLANSIFAVELDRRLRAAGVDVRSIGAHPGYSATELQYSGPQLGGGGLYAQFMKIVTPLIAQPAARGALPILRAAVDPAAQGGEYYGPDGLGNVRGYPVKQPFLKPAYDAEVGRRLWEVSVELTDVDYAELRG</sequence>
<dbReference type="EMBL" id="JBHLUD010000009">
    <property type="protein sequence ID" value="MFC0545040.1"/>
    <property type="molecule type" value="Genomic_DNA"/>
</dbReference>